<organism evidence="3 4">
    <name type="scientific">Dissostichus mawsoni</name>
    <name type="common">Antarctic cod</name>
    <dbReference type="NCBI Taxonomy" id="36200"/>
    <lineage>
        <taxon>Eukaryota</taxon>
        <taxon>Metazoa</taxon>
        <taxon>Chordata</taxon>
        <taxon>Craniata</taxon>
        <taxon>Vertebrata</taxon>
        <taxon>Euteleostomi</taxon>
        <taxon>Actinopterygii</taxon>
        <taxon>Neopterygii</taxon>
        <taxon>Teleostei</taxon>
        <taxon>Neoteleostei</taxon>
        <taxon>Acanthomorphata</taxon>
        <taxon>Eupercaria</taxon>
        <taxon>Perciformes</taxon>
        <taxon>Notothenioidei</taxon>
        <taxon>Nototheniidae</taxon>
        <taxon>Dissostichus</taxon>
    </lineage>
</organism>
<name>A0A7J5YAW6_DISMA</name>
<reference evidence="3 4" key="1">
    <citation type="submission" date="2020-03" db="EMBL/GenBank/DDBJ databases">
        <title>Dissostichus mawsoni Genome sequencing and assembly.</title>
        <authorList>
            <person name="Park H."/>
        </authorList>
    </citation>
    <scope>NUCLEOTIDE SEQUENCE [LARGE SCALE GENOMIC DNA]</scope>
    <source>
        <strain evidence="3">DM0001</strain>
        <tissue evidence="3">Muscle</tissue>
    </source>
</reference>
<accession>A0A7J5YAW6</accession>
<dbReference type="InterPro" id="IPR047016">
    <property type="entry name" value="RGS6/7/9/11"/>
</dbReference>
<feature type="domain" description="RGS" evidence="2">
    <location>
        <begin position="2"/>
        <end position="79"/>
    </location>
</feature>
<proteinExistence type="predicted"/>
<dbReference type="Gene3D" id="1.10.167.10">
    <property type="entry name" value="Regulator of G-protein Signalling 4, domain 2"/>
    <property type="match status" value="1"/>
</dbReference>
<dbReference type="GO" id="GO:0005737">
    <property type="term" value="C:cytoplasm"/>
    <property type="evidence" value="ECO:0007669"/>
    <property type="project" value="TreeGrafter"/>
</dbReference>
<dbReference type="OrthoDB" id="196547at2759"/>
<evidence type="ECO:0000313" key="3">
    <source>
        <dbReference type="EMBL" id="KAF3845697.1"/>
    </source>
</evidence>
<dbReference type="GO" id="GO:0005886">
    <property type="term" value="C:plasma membrane"/>
    <property type="evidence" value="ECO:0007669"/>
    <property type="project" value="TreeGrafter"/>
</dbReference>
<dbReference type="GO" id="GO:0005096">
    <property type="term" value="F:GTPase activator activity"/>
    <property type="evidence" value="ECO:0007669"/>
    <property type="project" value="TreeGrafter"/>
</dbReference>
<dbReference type="PANTHER" id="PTHR45746:SF8">
    <property type="entry name" value="REGULATOR OF G PROTEIN-SIGNALING 9A"/>
    <property type="match status" value="1"/>
</dbReference>
<dbReference type="InterPro" id="IPR044926">
    <property type="entry name" value="RGS_subdomain_2"/>
</dbReference>
<keyword evidence="1" id="KW-0734">Signal transduction inhibitor</keyword>
<dbReference type="GO" id="GO:0008277">
    <property type="term" value="P:regulation of G protein-coupled receptor signaling pathway"/>
    <property type="evidence" value="ECO:0007669"/>
    <property type="project" value="InterPro"/>
</dbReference>
<keyword evidence="4" id="KW-1185">Reference proteome</keyword>
<protein>
    <recommendedName>
        <fullName evidence="2">RGS domain-containing protein</fullName>
    </recommendedName>
</protein>
<dbReference type="SUPFAM" id="SSF48097">
    <property type="entry name" value="Regulator of G-protein signaling, RGS"/>
    <property type="match status" value="1"/>
</dbReference>
<dbReference type="Pfam" id="PF00615">
    <property type="entry name" value="RGS"/>
    <property type="match status" value="1"/>
</dbReference>
<dbReference type="InterPro" id="IPR016137">
    <property type="entry name" value="RGS"/>
</dbReference>
<dbReference type="GO" id="GO:0043005">
    <property type="term" value="C:neuron projection"/>
    <property type="evidence" value="ECO:0007669"/>
    <property type="project" value="TreeGrafter"/>
</dbReference>
<dbReference type="GO" id="GO:0009968">
    <property type="term" value="P:negative regulation of signal transduction"/>
    <property type="evidence" value="ECO:0007669"/>
    <property type="project" value="UniProtKB-KW"/>
</dbReference>
<sequence>MTSKAETIFKTFLAPGAPRWINIDGRTMGLTVKAWIILTATCWRPRRHTHVCSEPSSSCCVSLLQDTFFRYLKSPVYKEIQKKALNPEPHNFSPAQLEQNAQNRSPGIHPLILWQQDEAEKAKAAAASAPVDVKALMSKLDRKK</sequence>
<dbReference type="EMBL" id="JAAKFY010000014">
    <property type="protein sequence ID" value="KAF3845697.1"/>
    <property type="molecule type" value="Genomic_DNA"/>
</dbReference>
<dbReference type="InterPro" id="IPR036305">
    <property type="entry name" value="RGS_sf"/>
</dbReference>
<dbReference type="Proteomes" id="UP000518266">
    <property type="component" value="Unassembled WGS sequence"/>
</dbReference>
<dbReference type="PRINTS" id="PR01301">
    <property type="entry name" value="RGSPROTEIN"/>
</dbReference>
<dbReference type="AlphaFoldDB" id="A0A7J5YAW6"/>
<comment type="caution">
    <text evidence="3">The sequence shown here is derived from an EMBL/GenBank/DDBJ whole genome shotgun (WGS) entry which is preliminary data.</text>
</comment>
<gene>
    <name evidence="3" type="ORF">F7725_002775</name>
</gene>
<evidence type="ECO:0000259" key="2">
    <source>
        <dbReference type="Pfam" id="PF00615"/>
    </source>
</evidence>
<dbReference type="PANTHER" id="PTHR45746">
    <property type="entry name" value="LP21163P"/>
    <property type="match status" value="1"/>
</dbReference>
<evidence type="ECO:0000256" key="1">
    <source>
        <dbReference type="ARBA" id="ARBA00022700"/>
    </source>
</evidence>
<evidence type="ECO:0000313" key="4">
    <source>
        <dbReference type="Proteomes" id="UP000518266"/>
    </source>
</evidence>